<dbReference type="AlphaFoldDB" id="A0A7W7VJF7"/>
<feature type="region of interest" description="Disordered" evidence="1">
    <location>
        <begin position="124"/>
        <end position="211"/>
    </location>
</feature>
<evidence type="ECO:0000313" key="2">
    <source>
        <dbReference type="EMBL" id="MBB4912030.1"/>
    </source>
</evidence>
<evidence type="ECO:0000256" key="1">
    <source>
        <dbReference type="SAM" id="MobiDB-lite"/>
    </source>
</evidence>
<accession>A0A7W7VJF7</accession>
<dbReference type="Proteomes" id="UP000520767">
    <property type="component" value="Unassembled WGS sequence"/>
</dbReference>
<dbReference type="RefSeq" id="WP_184816005.1">
    <property type="nucleotide sequence ID" value="NZ_JACHJQ010000011.1"/>
</dbReference>
<organism evidence="2 3">
    <name type="scientific">Actinophytocola algeriensis</name>
    <dbReference type="NCBI Taxonomy" id="1768010"/>
    <lineage>
        <taxon>Bacteria</taxon>
        <taxon>Bacillati</taxon>
        <taxon>Actinomycetota</taxon>
        <taxon>Actinomycetes</taxon>
        <taxon>Pseudonocardiales</taxon>
        <taxon>Pseudonocardiaceae</taxon>
    </lineage>
</organism>
<sequence>MTGQDGGGFPQAARRFMAEVDTALTRARRAAREARATSEQFRRSTGELGAQAKTGKLRGVRRGEVTPTSEQARAQAVEFRAANGLPVDELPGPDALLARLPEPAAEPVRENEDFSQHRVLFDVDAHGEPAETETGVAEPADDEKMGRIDSPSAGPARTSDDDEDFSQQRILLDATVESYRPDGMLGAVFEPVEPETSRSETFSERRREGSD</sequence>
<feature type="compositionally biased region" description="Basic and acidic residues" evidence="1">
    <location>
        <begin position="195"/>
        <end position="211"/>
    </location>
</feature>
<feature type="compositionally biased region" description="Basic and acidic residues" evidence="1">
    <location>
        <begin position="30"/>
        <end position="45"/>
    </location>
</feature>
<keyword evidence="3" id="KW-1185">Reference proteome</keyword>
<dbReference type="EMBL" id="JACHJQ010000011">
    <property type="protein sequence ID" value="MBB4912030.1"/>
    <property type="molecule type" value="Genomic_DNA"/>
</dbReference>
<reference evidence="2 3" key="1">
    <citation type="submission" date="2020-08" db="EMBL/GenBank/DDBJ databases">
        <title>Genomic Encyclopedia of Type Strains, Phase III (KMG-III): the genomes of soil and plant-associated and newly described type strains.</title>
        <authorList>
            <person name="Whitman W."/>
        </authorList>
    </citation>
    <scope>NUCLEOTIDE SEQUENCE [LARGE SCALE GENOMIC DNA]</scope>
    <source>
        <strain evidence="2 3">CECT 8960</strain>
    </source>
</reference>
<name>A0A7W7VJF7_9PSEU</name>
<proteinExistence type="predicted"/>
<gene>
    <name evidence="2" type="ORF">FHR82_008301</name>
</gene>
<comment type="caution">
    <text evidence="2">The sequence shown here is derived from an EMBL/GenBank/DDBJ whole genome shotgun (WGS) entry which is preliminary data.</text>
</comment>
<protein>
    <submittedName>
        <fullName evidence="2">Uncharacterized protein</fullName>
    </submittedName>
</protein>
<feature type="region of interest" description="Disordered" evidence="1">
    <location>
        <begin position="28"/>
        <end position="72"/>
    </location>
</feature>
<evidence type="ECO:0000313" key="3">
    <source>
        <dbReference type="Proteomes" id="UP000520767"/>
    </source>
</evidence>